<evidence type="ECO:0000313" key="12">
    <source>
        <dbReference type="EMBL" id="SCW03223.1"/>
    </source>
</evidence>
<evidence type="ECO:0000256" key="9">
    <source>
        <dbReference type="ARBA" id="ARBA00023136"/>
    </source>
</evidence>
<feature type="region of interest" description="Disordered" evidence="11">
    <location>
        <begin position="1055"/>
        <end position="1163"/>
    </location>
</feature>
<feature type="compositionally biased region" description="Polar residues" evidence="11">
    <location>
        <begin position="316"/>
        <end position="341"/>
    </location>
</feature>
<feature type="transmembrane region" description="Helical" evidence="10">
    <location>
        <begin position="720"/>
        <end position="749"/>
    </location>
</feature>
<keyword evidence="9 10" id="KW-0472">Membrane</keyword>
<comment type="subcellular location">
    <subcellularLocation>
        <location evidence="1">Membrane</location>
        <topology evidence="1">Multi-pass membrane protein</topology>
    </subcellularLocation>
</comment>
<dbReference type="PANTHER" id="PTHR31064:SF30">
    <property type="entry name" value="HIGH-AFFINITY POTASSIUM TRANSPORT PROTEIN-RELATED"/>
    <property type="match status" value="1"/>
</dbReference>
<feature type="compositionally biased region" description="Basic and acidic residues" evidence="11">
    <location>
        <begin position="246"/>
        <end position="259"/>
    </location>
</feature>
<evidence type="ECO:0000256" key="1">
    <source>
        <dbReference type="ARBA" id="ARBA00004141"/>
    </source>
</evidence>
<dbReference type="InterPro" id="IPR003445">
    <property type="entry name" value="Cat_transpt"/>
</dbReference>
<dbReference type="Pfam" id="PF02386">
    <property type="entry name" value="TrkH"/>
    <property type="match status" value="1"/>
</dbReference>
<feature type="compositionally biased region" description="Basic and acidic residues" evidence="11">
    <location>
        <begin position="210"/>
        <end position="221"/>
    </location>
</feature>
<dbReference type="InterPro" id="IPR004773">
    <property type="entry name" value="K/Na_transp_Trk1/HKT1"/>
</dbReference>
<gene>
    <name evidence="12" type="ORF">LAFE_0G05710G</name>
</gene>
<evidence type="ECO:0000256" key="6">
    <source>
        <dbReference type="ARBA" id="ARBA00022958"/>
    </source>
</evidence>
<feature type="transmembrane region" description="Helical" evidence="10">
    <location>
        <begin position="652"/>
        <end position="671"/>
    </location>
</feature>
<dbReference type="PANTHER" id="PTHR31064">
    <property type="entry name" value="POTASSIUM TRANSPORT PROTEIN DDB_G0292412-RELATED"/>
    <property type="match status" value="1"/>
</dbReference>
<dbReference type="AlphaFoldDB" id="A0A1G4MHA7"/>
<dbReference type="STRING" id="4955.A0A1G4MHA7"/>
<dbReference type="InterPro" id="IPR015958">
    <property type="entry name" value="Trk1_fungi"/>
</dbReference>
<feature type="compositionally biased region" description="Polar residues" evidence="11">
    <location>
        <begin position="504"/>
        <end position="521"/>
    </location>
</feature>
<accession>A0A1G4MHA7</accession>
<organism evidence="12 13">
    <name type="scientific">Lachancea fermentati</name>
    <name type="common">Zygosaccharomyces fermentati</name>
    <dbReference type="NCBI Taxonomy" id="4955"/>
    <lineage>
        <taxon>Eukaryota</taxon>
        <taxon>Fungi</taxon>
        <taxon>Dikarya</taxon>
        <taxon>Ascomycota</taxon>
        <taxon>Saccharomycotina</taxon>
        <taxon>Saccharomycetes</taxon>
        <taxon>Saccharomycetales</taxon>
        <taxon>Saccharomycetaceae</taxon>
        <taxon>Lachancea</taxon>
    </lineage>
</organism>
<dbReference type="GO" id="GO:0005886">
    <property type="term" value="C:plasma membrane"/>
    <property type="evidence" value="ECO:0007669"/>
    <property type="project" value="InterPro"/>
</dbReference>
<sequence length="1163" mass="133333">MNLLRTISRRPTLASVNIRYHKTVGHRLRDIIEWVSNLVHPFVKHFFPNFIAVHYFYIISLTLLASILMYPVKNFAYIDILFTAAGAATQGGLNTINVNDMSLYQQIVIYVICFLTTPIWIHGGLAFVRLYWFERYFDGIKDWSKRNFKMRRTKTLIQRELSRTMSSGANRFSNSNKADNDFQSKLFSGQMVNREETENNDNYEMQPIQEQDKTNMHKDTHTSSSMDTSKSSSDDSPVIRFGNMPKPEKVTKSPTNKEHFKGRRRSRDISPADMYRSISMLQNRHKGEHENEGPALVISGPAERRHDPDEEVEASIKSNPLINHQDTHQLSSLTENSTTIQDESDDDSLKQSDIQSPRTYGKPSEISFSTQSPPIEKHLKNSGPSIQFDIKKPPSTLKRNNTAGSSIYKRRRRKLRPRLFRRLPSSDQLKQRLRRFTNDSDDDGNDADLEEDSNESDEGVWDDQRKHKPTNEPELGEMSPLEKAQSNLALPSKDATGGLKFSKRSNTLETPSNPDFNSLTESPSFQKMIYKKWKDERRRNRRFRPSAYIHPSLAHSTGELSHWTSSRHRRTPTVNTISPDRPVDANNDEEESYFGLTFDHDERSKLKRMMSTNYLSYQPRIGRNSTFVGLNDSQKAELGGVEHRAIKLLCRLLLIYYFGFHLMGIVMIVPWISKMNNYKTLVREDGVSPGWWGVFTSMSAFNDLGLTLTPDSMLSFNKAIYPLITMMWFIIIGNTGFPILLRFIIWILFKLSSDLSLFKESLGFLLDHPRRCFTLLFPSAPTWWLLLILVVLNVTDLILFIVLDLNSKVVEGLTSGFKVLDGLFQAVSTRTAGFTVLNLSQLHPSVQVSYMLMMYVSVLPLAISIRRTNVYEEQSLGIYGEDGEEAREENSEFERKMDHSARSFIGAHLRRQLSFDLWFLFLGLFILCISEGPKIKDPKEPDFTVFQVLFEVVSAYGTVGLSLGYPNTDQSFSAQFNTFSKLVIIAMLIRGRHRGLPYSLDRAIILPSDKMEERDHLEDLKMHNNDTDNKDPILSYLRNYADSIGDGLRSMFRANSNRHRNEDEESRLNQESRLDEESGLNEERDSDPESYRNSTFDHSYSVRSPERQCGSSVEDQHSVSPRAGSVLHSSLHSTQNGQLSSDDEQSSIPSHTPFGIDRRSQTP</sequence>
<dbReference type="GO" id="GO:0030007">
    <property type="term" value="P:intracellular potassium ion homeostasis"/>
    <property type="evidence" value="ECO:0007669"/>
    <property type="project" value="UniProtKB-UniRule"/>
</dbReference>
<feature type="transmembrane region" description="Helical" evidence="10">
    <location>
        <begin position="107"/>
        <end position="132"/>
    </location>
</feature>
<dbReference type="InterPro" id="IPR051143">
    <property type="entry name" value="TrkH_K-transport"/>
</dbReference>
<evidence type="ECO:0000256" key="3">
    <source>
        <dbReference type="ARBA" id="ARBA00022448"/>
    </source>
</evidence>
<protein>
    <recommendedName>
        <fullName evidence="10">Potassium transport protein</fullName>
    </recommendedName>
</protein>
<comment type="similarity">
    <text evidence="2 10">Belongs to the TrkH potassium transport family.</text>
</comment>
<feature type="transmembrane region" description="Helical" evidence="10">
    <location>
        <begin position="945"/>
        <end position="965"/>
    </location>
</feature>
<evidence type="ECO:0000256" key="5">
    <source>
        <dbReference type="ARBA" id="ARBA00022692"/>
    </source>
</evidence>
<keyword evidence="3 10" id="KW-0813">Transport</keyword>
<name>A0A1G4MHA7_LACFM</name>
<evidence type="ECO:0000256" key="11">
    <source>
        <dbReference type="SAM" id="MobiDB-lite"/>
    </source>
</evidence>
<feature type="compositionally biased region" description="Polar residues" evidence="11">
    <location>
        <begin position="1127"/>
        <end position="1150"/>
    </location>
</feature>
<feature type="transmembrane region" description="Helical" evidence="10">
    <location>
        <begin position="917"/>
        <end position="933"/>
    </location>
</feature>
<keyword evidence="7 10" id="KW-1133">Transmembrane helix</keyword>
<keyword evidence="4 10" id="KW-0633">Potassium transport</keyword>
<keyword evidence="5 10" id="KW-0812">Transmembrane</keyword>
<dbReference type="OrthoDB" id="9999863at2759"/>
<dbReference type="OMA" id="MLRLMIW"/>
<feature type="compositionally biased region" description="Acidic residues" evidence="11">
    <location>
        <begin position="439"/>
        <end position="461"/>
    </location>
</feature>
<feature type="compositionally biased region" description="Basic and acidic residues" evidence="11">
    <location>
        <begin position="462"/>
        <end position="471"/>
    </location>
</feature>
<dbReference type="GO" id="GO:1990573">
    <property type="term" value="P:potassium ion import across plasma membrane"/>
    <property type="evidence" value="ECO:0007669"/>
    <property type="project" value="TreeGrafter"/>
</dbReference>
<keyword evidence="8 10" id="KW-0406">Ion transport</keyword>
<evidence type="ECO:0000256" key="7">
    <source>
        <dbReference type="ARBA" id="ARBA00022989"/>
    </source>
</evidence>
<dbReference type="GO" id="GO:0140107">
    <property type="term" value="F:high-affinity potassium ion transmembrane transporter activity"/>
    <property type="evidence" value="ECO:0007669"/>
    <property type="project" value="TreeGrafter"/>
</dbReference>
<evidence type="ECO:0000256" key="10">
    <source>
        <dbReference type="PIRNR" id="PIRNR002450"/>
    </source>
</evidence>
<proteinExistence type="inferred from homology"/>
<feature type="transmembrane region" description="Helical" evidence="10">
    <location>
        <begin position="50"/>
        <end position="72"/>
    </location>
</feature>
<feature type="compositionally biased region" description="Polar residues" evidence="11">
    <location>
        <begin position="1091"/>
        <end position="1102"/>
    </location>
</feature>
<evidence type="ECO:0000256" key="8">
    <source>
        <dbReference type="ARBA" id="ARBA00023065"/>
    </source>
</evidence>
<feature type="compositionally biased region" description="Basic residues" evidence="11">
    <location>
        <begin position="408"/>
        <end position="421"/>
    </location>
</feature>
<feature type="region of interest" description="Disordered" evidence="11">
    <location>
        <begin position="558"/>
        <end position="585"/>
    </location>
</feature>
<feature type="transmembrane region" description="Helical" evidence="10">
    <location>
        <begin position="783"/>
        <end position="803"/>
    </location>
</feature>
<dbReference type="NCBIfam" id="TIGR00934">
    <property type="entry name" value="2a38euk"/>
    <property type="match status" value="1"/>
</dbReference>
<evidence type="ECO:0000313" key="13">
    <source>
        <dbReference type="Proteomes" id="UP000190831"/>
    </source>
</evidence>
<dbReference type="PIRSF" id="PIRSF002450">
    <property type="entry name" value="K+_transpter_TRK"/>
    <property type="match status" value="1"/>
</dbReference>
<keyword evidence="6 10" id="KW-0630">Potassium</keyword>
<dbReference type="Proteomes" id="UP000190831">
    <property type="component" value="Chromosome G"/>
</dbReference>
<reference evidence="12 13" key="1">
    <citation type="submission" date="2016-03" db="EMBL/GenBank/DDBJ databases">
        <authorList>
            <person name="Devillers H."/>
        </authorList>
    </citation>
    <scope>NUCLEOTIDE SEQUENCE [LARGE SCALE GENOMIC DNA]</scope>
    <source>
        <strain evidence="12">CBS 6772</strain>
    </source>
</reference>
<feature type="compositionally biased region" description="Low complexity" evidence="11">
    <location>
        <begin position="222"/>
        <end position="236"/>
    </location>
</feature>
<keyword evidence="13" id="KW-1185">Reference proteome</keyword>
<feature type="region of interest" description="Disordered" evidence="11">
    <location>
        <begin position="195"/>
        <end position="521"/>
    </location>
</feature>
<evidence type="ECO:0000256" key="4">
    <source>
        <dbReference type="ARBA" id="ARBA00022538"/>
    </source>
</evidence>
<dbReference type="EMBL" id="LT598486">
    <property type="protein sequence ID" value="SCW03223.1"/>
    <property type="molecule type" value="Genomic_DNA"/>
</dbReference>
<feature type="compositionally biased region" description="Basic and acidic residues" evidence="11">
    <location>
        <begin position="1059"/>
        <end position="1090"/>
    </location>
</feature>
<evidence type="ECO:0000256" key="2">
    <source>
        <dbReference type="ARBA" id="ARBA00009137"/>
    </source>
</evidence>